<name>A0AAQ4DQZ6_AMBAM</name>
<proteinExistence type="predicted"/>
<gene>
    <name evidence="1" type="ORF">V5799_032505</name>
</gene>
<protein>
    <submittedName>
        <fullName evidence="1">Uncharacterized protein</fullName>
    </submittedName>
</protein>
<organism evidence="1 2">
    <name type="scientific">Amblyomma americanum</name>
    <name type="common">Lone star tick</name>
    <dbReference type="NCBI Taxonomy" id="6943"/>
    <lineage>
        <taxon>Eukaryota</taxon>
        <taxon>Metazoa</taxon>
        <taxon>Ecdysozoa</taxon>
        <taxon>Arthropoda</taxon>
        <taxon>Chelicerata</taxon>
        <taxon>Arachnida</taxon>
        <taxon>Acari</taxon>
        <taxon>Parasitiformes</taxon>
        <taxon>Ixodida</taxon>
        <taxon>Ixodoidea</taxon>
        <taxon>Ixodidae</taxon>
        <taxon>Amblyomminae</taxon>
        <taxon>Amblyomma</taxon>
    </lineage>
</organism>
<evidence type="ECO:0000313" key="2">
    <source>
        <dbReference type="Proteomes" id="UP001321473"/>
    </source>
</evidence>
<dbReference type="AlphaFoldDB" id="A0AAQ4DQZ6"/>
<evidence type="ECO:0000313" key="1">
    <source>
        <dbReference type="EMBL" id="KAK8764886.1"/>
    </source>
</evidence>
<keyword evidence="2" id="KW-1185">Reference proteome</keyword>
<sequence>MSLVPHGFDVLSSGLENAALTTVENIPAWKCFEETTAWLPPAYLNGNSIVQIVSPSEPPSSLVQLGGVPRLGATG</sequence>
<accession>A0AAQ4DQZ6</accession>
<dbReference type="Proteomes" id="UP001321473">
    <property type="component" value="Unassembled WGS sequence"/>
</dbReference>
<comment type="caution">
    <text evidence="1">The sequence shown here is derived from an EMBL/GenBank/DDBJ whole genome shotgun (WGS) entry which is preliminary data.</text>
</comment>
<dbReference type="EMBL" id="JARKHS020027963">
    <property type="protein sequence ID" value="KAK8764886.1"/>
    <property type="molecule type" value="Genomic_DNA"/>
</dbReference>
<reference evidence="1 2" key="1">
    <citation type="journal article" date="2023" name="Arcadia Sci">
        <title>De novo assembly of a long-read Amblyomma americanum tick genome.</title>
        <authorList>
            <person name="Chou S."/>
            <person name="Poskanzer K.E."/>
            <person name="Rollins M."/>
            <person name="Thuy-Boun P.S."/>
        </authorList>
    </citation>
    <scope>NUCLEOTIDE SEQUENCE [LARGE SCALE GENOMIC DNA]</scope>
    <source>
        <strain evidence="1">F_SG_1</strain>
        <tissue evidence="1">Salivary glands</tissue>
    </source>
</reference>